<gene>
    <name evidence="1" type="ORF">NVI5450_4113</name>
</gene>
<accession>A0A1L0AHZ6</accession>
<proteinExistence type="predicted"/>
<dbReference type="AlphaFoldDB" id="A0A1L0AHZ6"/>
<evidence type="ECO:0000313" key="2">
    <source>
        <dbReference type="Proteomes" id="UP000183794"/>
    </source>
</evidence>
<protein>
    <submittedName>
        <fullName evidence="1">Uncharacterized protein</fullName>
    </submittedName>
</protein>
<organism evidence="1 2">
    <name type="scientific">Moritella viscosa</name>
    <dbReference type="NCBI Taxonomy" id="80854"/>
    <lineage>
        <taxon>Bacteria</taxon>
        <taxon>Pseudomonadati</taxon>
        <taxon>Pseudomonadota</taxon>
        <taxon>Gammaproteobacteria</taxon>
        <taxon>Alteromonadales</taxon>
        <taxon>Moritellaceae</taxon>
        <taxon>Moritella</taxon>
    </lineage>
</organism>
<dbReference type="Proteomes" id="UP000183794">
    <property type="component" value="Unassembled WGS sequence"/>
</dbReference>
<sequence length="42" mass="4700">MSQLQAQLHNQFPALRSIDFDCGDIKTGLWLPALTHLVVQHG</sequence>
<reference evidence="1 2" key="1">
    <citation type="submission" date="2016-11" db="EMBL/GenBank/DDBJ databases">
        <authorList>
            <person name="Jaros S."/>
            <person name="Januszkiewicz K."/>
            <person name="Wedrychowicz H."/>
        </authorList>
    </citation>
    <scope>NUCLEOTIDE SEQUENCE [LARGE SCALE GENOMIC DNA]</scope>
    <source>
        <strain evidence="1">NVI 5450</strain>
    </source>
</reference>
<name>A0A1L0AHZ6_9GAMM</name>
<dbReference type="EMBL" id="FPLD01000114">
    <property type="protein sequence ID" value="SGZ14919.1"/>
    <property type="molecule type" value="Genomic_DNA"/>
</dbReference>
<evidence type="ECO:0000313" key="1">
    <source>
        <dbReference type="EMBL" id="SGZ14919.1"/>
    </source>
</evidence>